<dbReference type="Gramene" id="OIT31210">
    <property type="protein sequence ID" value="OIT31210"/>
    <property type="gene ID" value="A4A49_16905"/>
</dbReference>
<dbReference type="GO" id="GO:0006952">
    <property type="term" value="P:defense response"/>
    <property type="evidence" value="ECO:0007669"/>
    <property type="project" value="UniProtKB-KW"/>
</dbReference>
<dbReference type="PROSITE" id="PS51745">
    <property type="entry name" value="PB1"/>
    <property type="match status" value="1"/>
</dbReference>
<dbReference type="Gene3D" id="3.10.20.90">
    <property type="entry name" value="Phosphatidylinositol 3-kinase Catalytic Subunit, Chain A, domain 1"/>
    <property type="match status" value="1"/>
</dbReference>
<dbReference type="InterPro" id="IPR053793">
    <property type="entry name" value="PB1-like"/>
</dbReference>
<organism evidence="11 12">
    <name type="scientific">Nicotiana attenuata</name>
    <name type="common">Coyote tobacco</name>
    <dbReference type="NCBI Taxonomy" id="49451"/>
    <lineage>
        <taxon>Eukaryota</taxon>
        <taxon>Viridiplantae</taxon>
        <taxon>Streptophyta</taxon>
        <taxon>Embryophyta</taxon>
        <taxon>Tracheophyta</taxon>
        <taxon>Spermatophyta</taxon>
        <taxon>Magnoliopsida</taxon>
        <taxon>eudicotyledons</taxon>
        <taxon>Gunneridae</taxon>
        <taxon>Pentapetalae</taxon>
        <taxon>asterids</taxon>
        <taxon>lamiids</taxon>
        <taxon>Solanales</taxon>
        <taxon>Solanaceae</taxon>
        <taxon>Nicotianoideae</taxon>
        <taxon>Nicotianeae</taxon>
        <taxon>Nicotiana</taxon>
    </lineage>
</organism>
<dbReference type="GeneID" id="109208992"/>
<reference evidence="11" key="1">
    <citation type="submission" date="2016-11" db="EMBL/GenBank/DDBJ databases">
        <title>The genome of Nicotiana attenuata.</title>
        <authorList>
            <person name="Xu S."/>
            <person name="Brockmoeller T."/>
            <person name="Gaquerel E."/>
            <person name="Navarro A."/>
            <person name="Kuhl H."/>
            <person name="Gase K."/>
            <person name="Ling Z."/>
            <person name="Zhou W."/>
            <person name="Kreitzer C."/>
            <person name="Stanke M."/>
            <person name="Tang H."/>
            <person name="Lyons E."/>
            <person name="Pandey P."/>
            <person name="Pandey S.P."/>
            <person name="Timmermann B."/>
            <person name="Baldwin I.T."/>
        </authorList>
    </citation>
    <scope>NUCLEOTIDE SEQUENCE [LARGE SCALE GENOMIC DNA]</scope>
    <source>
        <strain evidence="11">UT</strain>
    </source>
</reference>
<dbReference type="PRINTS" id="PR00367">
    <property type="entry name" value="ETHRSPELEMNT"/>
</dbReference>
<evidence type="ECO:0000259" key="10">
    <source>
        <dbReference type="PROSITE" id="PS51745"/>
    </source>
</evidence>
<keyword evidence="6" id="KW-0804">Transcription</keyword>
<keyword evidence="7" id="KW-0539">Nucleus</keyword>
<sequence>MASLQKSTLDLTSQHFLDGVDFWENFLTSETNTSSDLNSFKFEAKAPRISSNSRKFSSKTEDSVQKMVDTLKAKCYRGIRQRPGGKFVAEVSDPTRKGKRVWLGTYKTAIDAAMAYDSAAFRLRGSRAILNFPHLFMENDSQRSENNGTALFVPSCSSHRHDLLNNEGLEQVDLLLPHATEATVMNTGSMVNANVAHDFCNDGGETVQPDLRCEKSNVEIDSSSNDKVEHNDIAGGSSSCERLLVEADAMTNIQNIDSKNKCTIARLEKDYGITREILEQHFGKTLVDAAKTLRVSRSTLKRVCREYNISRWPHHKTRKVYHRVSQGVSLQSAEPYVEDIQQRPDLSQKKGTDLLAHKKSPAAEKRCDNLMTLKVTYRGDIIKFQLSPSATRVELEVEVEKRFNISLQKCSIKYQDDDDDWILITSNSDLRDGMNSLRLLGRTTMKLLVTPISET</sequence>
<dbReference type="OrthoDB" id="1740180at2759"/>
<dbReference type="GO" id="GO:0003700">
    <property type="term" value="F:DNA-binding transcription factor activity"/>
    <property type="evidence" value="ECO:0007669"/>
    <property type="project" value="InterPro"/>
</dbReference>
<proteinExistence type="predicted"/>
<evidence type="ECO:0000256" key="5">
    <source>
        <dbReference type="ARBA" id="ARBA00023125"/>
    </source>
</evidence>
<dbReference type="SUPFAM" id="SSF54171">
    <property type="entry name" value="DNA-binding domain"/>
    <property type="match status" value="1"/>
</dbReference>
<keyword evidence="12" id="KW-1185">Reference proteome</keyword>
<comment type="subcellular location">
    <subcellularLocation>
        <location evidence="1">Nucleus</location>
    </subcellularLocation>
</comment>
<evidence type="ECO:0000256" key="2">
    <source>
        <dbReference type="ARBA" id="ARBA00022745"/>
    </source>
</evidence>
<dbReference type="KEGG" id="nau:109208992"/>
<dbReference type="InterPro" id="IPR036955">
    <property type="entry name" value="AP2/ERF_dom_sf"/>
</dbReference>
<keyword evidence="2" id="KW-0936">Ethylene signaling pathway</keyword>
<dbReference type="GO" id="GO:0009873">
    <property type="term" value="P:ethylene-activated signaling pathway"/>
    <property type="evidence" value="ECO:0007669"/>
    <property type="project" value="UniProtKB-KW"/>
</dbReference>
<feature type="domain" description="PB1" evidence="10">
    <location>
        <begin position="370"/>
        <end position="452"/>
    </location>
</feature>
<name>A0A314KPH3_NICAT</name>
<keyword evidence="4" id="KW-0805">Transcription regulation</keyword>
<evidence type="ECO:0000256" key="1">
    <source>
        <dbReference type="ARBA" id="ARBA00004123"/>
    </source>
</evidence>
<dbReference type="GO" id="GO:0005634">
    <property type="term" value="C:nucleus"/>
    <property type="evidence" value="ECO:0007669"/>
    <property type="project" value="UniProtKB-SubCell"/>
</dbReference>
<dbReference type="SMART" id="SM00666">
    <property type="entry name" value="PB1"/>
    <property type="match status" value="1"/>
</dbReference>
<gene>
    <name evidence="11" type="primary">ERF5_4</name>
    <name evidence="11" type="ORF">A4A49_16905</name>
</gene>
<dbReference type="Gene3D" id="3.30.730.10">
    <property type="entry name" value="AP2/ERF domain"/>
    <property type="match status" value="1"/>
</dbReference>
<protein>
    <submittedName>
        <fullName evidence="11">Ethylene-responsive transcription factor 5</fullName>
    </submittedName>
</protein>
<evidence type="ECO:0000259" key="8">
    <source>
        <dbReference type="PROSITE" id="PS51032"/>
    </source>
</evidence>
<dbReference type="SMR" id="A0A314KPH3"/>
<dbReference type="InterPro" id="IPR000270">
    <property type="entry name" value="PB1_dom"/>
</dbReference>
<dbReference type="Pfam" id="PF00847">
    <property type="entry name" value="AP2"/>
    <property type="match status" value="1"/>
</dbReference>
<dbReference type="EMBL" id="MJEQ01001329">
    <property type="protein sequence ID" value="OIT31210.1"/>
    <property type="molecule type" value="Genomic_DNA"/>
</dbReference>
<dbReference type="PANTHER" id="PTHR32002">
    <property type="entry name" value="PROTEIN NLP8"/>
    <property type="match status" value="1"/>
</dbReference>
<dbReference type="PANTHER" id="PTHR32002:SF62">
    <property type="entry name" value="PROTEIN NLP6-LIKE ISOFORM X1"/>
    <property type="match status" value="1"/>
</dbReference>
<dbReference type="PROSITE" id="PS51519">
    <property type="entry name" value="RWP_RK"/>
    <property type="match status" value="1"/>
</dbReference>
<keyword evidence="5" id="KW-0238">DNA-binding</keyword>
<dbReference type="InterPro" id="IPR001471">
    <property type="entry name" value="AP2/ERF_dom"/>
</dbReference>
<feature type="domain" description="AP2/ERF" evidence="8">
    <location>
        <begin position="75"/>
        <end position="133"/>
    </location>
</feature>
<dbReference type="GO" id="GO:0003677">
    <property type="term" value="F:DNA binding"/>
    <property type="evidence" value="ECO:0007669"/>
    <property type="project" value="UniProtKB-KW"/>
</dbReference>
<dbReference type="Proteomes" id="UP000187609">
    <property type="component" value="Unassembled WGS sequence"/>
</dbReference>
<dbReference type="AlphaFoldDB" id="A0A314KPH3"/>
<dbReference type="Pfam" id="PF02042">
    <property type="entry name" value="RWP-RK"/>
    <property type="match status" value="1"/>
</dbReference>
<evidence type="ECO:0000256" key="4">
    <source>
        <dbReference type="ARBA" id="ARBA00023015"/>
    </source>
</evidence>
<evidence type="ECO:0000256" key="7">
    <source>
        <dbReference type="ARBA" id="ARBA00023242"/>
    </source>
</evidence>
<evidence type="ECO:0000256" key="3">
    <source>
        <dbReference type="ARBA" id="ARBA00022821"/>
    </source>
</evidence>
<dbReference type="PROSITE" id="PS51032">
    <property type="entry name" value="AP2_ERF"/>
    <property type="match status" value="1"/>
</dbReference>
<dbReference type="SUPFAM" id="SSF54277">
    <property type="entry name" value="CAD &amp; PB1 domains"/>
    <property type="match status" value="1"/>
</dbReference>
<evidence type="ECO:0000313" key="12">
    <source>
        <dbReference type="Proteomes" id="UP000187609"/>
    </source>
</evidence>
<comment type="caution">
    <text evidence="11">The sequence shown here is derived from an EMBL/GenBank/DDBJ whole genome shotgun (WGS) entry which is preliminary data.</text>
</comment>
<evidence type="ECO:0000256" key="6">
    <source>
        <dbReference type="ARBA" id="ARBA00023163"/>
    </source>
</evidence>
<keyword evidence="3" id="KW-0611">Plant defense</keyword>
<accession>A0A314KPH3</accession>
<feature type="domain" description="RWP-RK" evidence="9">
    <location>
        <begin position="257"/>
        <end position="343"/>
    </location>
</feature>
<dbReference type="Pfam" id="PF00564">
    <property type="entry name" value="PB1"/>
    <property type="match status" value="1"/>
</dbReference>
<dbReference type="FunFam" id="3.30.730.10:FF:000001">
    <property type="entry name" value="Ethylene-responsive transcription factor 2"/>
    <property type="match status" value="1"/>
</dbReference>
<evidence type="ECO:0000313" key="11">
    <source>
        <dbReference type="EMBL" id="OIT31210.1"/>
    </source>
</evidence>
<dbReference type="CDD" id="cd00018">
    <property type="entry name" value="AP2"/>
    <property type="match status" value="1"/>
</dbReference>
<dbReference type="InterPro" id="IPR003035">
    <property type="entry name" value="RWP-RK_dom"/>
</dbReference>
<dbReference type="InterPro" id="IPR045012">
    <property type="entry name" value="NLP"/>
</dbReference>
<dbReference type="InterPro" id="IPR016177">
    <property type="entry name" value="DNA-bd_dom_sf"/>
</dbReference>
<evidence type="ECO:0000259" key="9">
    <source>
        <dbReference type="PROSITE" id="PS51519"/>
    </source>
</evidence>
<dbReference type="STRING" id="49451.A0A314KPH3"/>
<dbReference type="SMART" id="SM00380">
    <property type="entry name" value="AP2"/>
    <property type="match status" value="1"/>
</dbReference>